<evidence type="ECO:0000313" key="2">
    <source>
        <dbReference type="EMBL" id="CAI8040248.1"/>
    </source>
</evidence>
<evidence type="ECO:0000256" key="1">
    <source>
        <dbReference type="SAM" id="MobiDB-lite"/>
    </source>
</evidence>
<proteinExistence type="predicted"/>
<feature type="compositionally biased region" description="Basic and acidic residues" evidence="1">
    <location>
        <begin position="1"/>
        <end position="10"/>
    </location>
</feature>
<organism evidence="2 3">
    <name type="scientific">Geodia barretti</name>
    <name type="common">Barrett's horny sponge</name>
    <dbReference type="NCBI Taxonomy" id="519541"/>
    <lineage>
        <taxon>Eukaryota</taxon>
        <taxon>Metazoa</taxon>
        <taxon>Porifera</taxon>
        <taxon>Demospongiae</taxon>
        <taxon>Heteroscleromorpha</taxon>
        <taxon>Tetractinellida</taxon>
        <taxon>Astrophorina</taxon>
        <taxon>Geodiidae</taxon>
        <taxon>Geodia</taxon>
    </lineage>
</organism>
<accession>A0AA35T3D6</accession>
<reference evidence="2" key="1">
    <citation type="submission" date="2023-03" db="EMBL/GenBank/DDBJ databases">
        <authorList>
            <person name="Steffen K."/>
            <person name="Cardenas P."/>
        </authorList>
    </citation>
    <scope>NUCLEOTIDE SEQUENCE</scope>
</reference>
<comment type="caution">
    <text evidence="2">The sequence shown here is derived from an EMBL/GenBank/DDBJ whole genome shotgun (WGS) entry which is preliminary data.</text>
</comment>
<keyword evidence="3" id="KW-1185">Reference proteome</keyword>
<name>A0AA35T3D6_GEOBA</name>
<feature type="region of interest" description="Disordered" evidence="1">
    <location>
        <begin position="1"/>
        <end position="21"/>
    </location>
</feature>
<feature type="compositionally biased region" description="Polar residues" evidence="1">
    <location>
        <begin position="44"/>
        <end position="54"/>
    </location>
</feature>
<protein>
    <submittedName>
        <fullName evidence="2">Uncharacterized protein</fullName>
    </submittedName>
</protein>
<gene>
    <name evidence="2" type="ORF">GBAR_LOCUS22435</name>
</gene>
<dbReference type="Proteomes" id="UP001174909">
    <property type="component" value="Unassembled WGS sequence"/>
</dbReference>
<feature type="region of interest" description="Disordered" evidence="1">
    <location>
        <begin position="37"/>
        <end position="64"/>
    </location>
</feature>
<dbReference type="EMBL" id="CASHTH010003095">
    <property type="protein sequence ID" value="CAI8040248.1"/>
    <property type="molecule type" value="Genomic_DNA"/>
</dbReference>
<dbReference type="AlphaFoldDB" id="A0AA35T3D6"/>
<evidence type="ECO:0000313" key="3">
    <source>
        <dbReference type="Proteomes" id="UP001174909"/>
    </source>
</evidence>
<sequence length="290" mass="31537">MQPDCKDRPDSPSAQFSPHRQLPHLFLAGSASVGPSLPTAPLPHSSSVKGSTTAGPYHQIVTPMTSQPPPPVSFPYLQTQHPTHVPFPFSAAVASAQYLPHHPPRHPQPNLYMGHVIPSAVTTCAPLFSVPVSPLSPPNAPYFIAPPLTAVASTAGALFRPPPNPFYYSSTPHHAYGGYPPGPAAGVAQQQSVQRWGSSPLSTQIQRTGQIQSVPPWFIFEQNRPEGKRLRLTEAINRSLSETPSHNPKLPVGWTKYACGQTDDQIQLTHRARLFLQSGRRQLTFDNINT</sequence>